<dbReference type="InterPro" id="IPR029057">
    <property type="entry name" value="PRTase-like"/>
</dbReference>
<proteinExistence type="inferred from homology"/>
<comment type="catalytic activity">
    <reaction evidence="4">
        <text>UMP + diphosphate = 5-phospho-alpha-D-ribose 1-diphosphate + uracil</text>
        <dbReference type="Rhea" id="RHEA:13017"/>
        <dbReference type="ChEBI" id="CHEBI:17568"/>
        <dbReference type="ChEBI" id="CHEBI:33019"/>
        <dbReference type="ChEBI" id="CHEBI:57865"/>
        <dbReference type="ChEBI" id="CHEBI:58017"/>
        <dbReference type="EC" id="2.4.2.9"/>
    </reaction>
</comment>
<comment type="function">
    <text evidence="4">Also displays a weak uracil phosphoribosyltransferase activity which is not physiologically significant.</text>
</comment>
<dbReference type="InterPro" id="IPR023050">
    <property type="entry name" value="PyrR"/>
</dbReference>
<protein>
    <recommendedName>
        <fullName evidence="4">Bifunctional protein PyrR</fullName>
    </recommendedName>
    <domain>
        <recommendedName>
            <fullName evidence="4">Pyrimidine operon regulatory protein</fullName>
        </recommendedName>
    </domain>
    <domain>
        <recommendedName>
            <fullName evidence="4">Uracil phosphoribosyltransferase</fullName>
            <shortName evidence="4">UPRTase</shortName>
            <ecNumber evidence="4">2.4.2.9</ecNumber>
        </recommendedName>
    </domain>
</protein>
<evidence type="ECO:0000259" key="5">
    <source>
        <dbReference type="Pfam" id="PF00156"/>
    </source>
</evidence>
<dbReference type="EMBL" id="DSZH01000040">
    <property type="protein sequence ID" value="HGU47092.1"/>
    <property type="molecule type" value="Genomic_DNA"/>
</dbReference>
<evidence type="ECO:0000256" key="4">
    <source>
        <dbReference type="HAMAP-Rule" id="MF_01219"/>
    </source>
</evidence>
<feature type="domain" description="Phosphoribosyltransferase" evidence="5">
    <location>
        <begin position="7"/>
        <end position="149"/>
    </location>
</feature>
<sequence>MKLKGTKEINKKIKNLAQKVYRKHKKNLGDLCLIGIKRRGISIAQRLQQELKKLTNQEIPLGALDISFYRDDLQMISLSPIVRGSEINFSLQDKIVILVDDVIYTGRTVRAALSEILDYGRPKKVELLVLVDRNHRELPIQPDYVGFKFKVKKEDLIDVFLKEEDKKEGIYLQRR</sequence>
<keyword evidence="4 6" id="KW-0328">Glycosyltransferase</keyword>
<name>A0A7C4W9Y2_UNCW3</name>
<evidence type="ECO:0000256" key="3">
    <source>
        <dbReference type="ARBA" id="ARBA00023163"/>
    </source>
</evidence>
<comment type="similarity">
    <text evidence="1 4">Belongs to the purine/pyrimidine phosphoribosyltransferase family. PyrR subfamily.</text>
</comment>
<keyword evidence="3 4" id="KW-0804">Transcription</keyword>
<dbReference type="GO" id="GO:0006355">
    <property type="term" value="P:regulation of DNA-templated transcription"/>
    <property type="evidence" value="ECO:0007669"/>
    <property type="project" value="UniProtKB-UniRule"/>
</dbReference>
<dbReference type="NCBIfam" id="NF003545">
    <property type="entry name" value="PRK05205.1-1"/>
    <property type="match status" value="1"/>
</dbReference>
<dbReference type="Gene3D" id="3.40.50.2020">
    <property type="match status" value="1"/>
</dbReference>
<dbReference type="HAMAP" id="MF_01219">
    <property type="entry name" value="PyrR"/>
    <property type="match status" value="1"/>
</dbReference>
<accession>A0A7C4W9Y2</accession>
<dbReference type="FunFam" id="3.40.50.2020:FF:000020">
    <property type="entry name" value="Bifunctional protein PyrR"/>
    <property type="match status" value="1"/>
</dbReference>
<evidence type="ECO:0000256" key="1">
    <source>
        <dbReference type="ARBA" id="ARBA00005565"/>
    </source>
</evidence>
<dbReference type="SUPFAM" id="SSF53271">
    <property type="entry name" value="PRTase-like"/>
    <property type="match status" value="1"/>
</dbReference>
<dbReference type="AlphaFoldDB" id="A0A7C4W9Y2"/>
<organism evidence="6">
    <name type="scientific">candidate division WOR-3 bacterium</name>
    <dbReference type="NCBI Taxonomy" id="2052148"/>
    <lineage>
        <taxon>Bacteria</taxon>
        <taxon>Bacteria division WOR-3</taxon>
    </lineage>
</organism>
<keyword evidence="4 6" id="KW-0808">Transferase</keyword>
<comment type="caution">
    <text evidence="6">The sequence shown here is derived from an EMBL/GenBank/DDBJ whole genome shotgun (WGS) entry which is preliminary data.</text>
</comment>
<feature type="short sequence motif" description="PRPP-binding" evidence="4">
    <location>
        <begin position="96"/>
        <end position="108"/>
    </location>
</feature>
<dbReference type="PANTHER" id="PTHR11608">
    <property type="entry name" value="BIFUNCTIONAL PROTEIN PYRR"/>
    <property type="match status" value="1"/>
</dbReference>
<dbReference type="InterPro" id="IPR050137">
    <property type="entry name" value="PyrR_bifunctional"/>
</dbReference>
<evidence type="ECO:0000256" key="2">
    <source>
        <dbReference type="ARBA" id="ARBA00023015"/>
    </source>
</evidence>
<gene>
    <name evidence="4 6" type="primary">pyrR</name>
    <name evidence="6" type="ORF">ENT60_00815</name>
</gene>
<comment type="function">
    <text evidence="4">Regulates the transcription of the pyrimidine nucleotide (pyr) operon in response to exogenous pyrimidines.</text>
</comment>
<dbReference type="NCBIfam" id="NF003549">
    <property type="entry name" value="PRK05205.1-5"/>
    <property type="match status" value="1"/>
</dbReference>
<dbReference type="Pfam" id="PF00156">
    <property type="entry name" value="Pribosyltran"/>
    <property type="match status" value="1"/>
</dbReference>
<dbReference type="CDD" id="cd06223">
    <property type="entry name" value="PRTases_typeI"/>
    <property type="match status" value="1"/>
</dbReference>
<dbReference type="InterPro" id="IPR000836">
    <property type="entry name" value="PRTase_dom"/>
</dbReference>
<evidence type="ECO:0000313" key="6">
    <source>
        <dbReference type="EMBL" id="HGU47092.1"/>
    </source>
</evidence>
<dbReference type="GO" id="GO:0004845">
    <property type="term" value="F:uracil phosphoribosyltransferase activity"/>
    <property type="evidence" value="ECO:0007669"/>
    <property type="project" value="UniProtKB-UniRule"/>
</dbReference>
<dbReference type="EC" id="2.4.2.9" evidence="4"/>
<dbReference type="PANTHER" id="PTHR11608:SF0">
    <property type="entry name" value="BIFUNCTIONAL PROTEIN PYRR"/>
    <property type="match status" value="1"/>
</dbReference>
<reference evidence="6" key="1">
    <citation type="journal article" date="2020" name="mSystems">
        <title>Genome- and Community-Level Interaction Insights into Carbon Utilization and Element Cycling Functions of Hydrothermarchaeota in Hydrothermal Sediment.</title>
        <authorList>
            <person name="Zhou Z."/>
            <person name="Liu Y."/>
            <person name="Xu W."/>
            <person name="Pan J."/>
            <person name="Luo Z.H."/>
            <person name="Li M."/>
        </authorList>
    </citation>
    <scope>NUCLEOTIDE SEQUENCE [LARGE SCALE GENOMIC DNA]</scope>
    <source>
        <strain evidence="6">SpSt-594</strain>
    </source>
</reference>
<keyword evidence="2 4" id="KW-0805">Transcription regulation</keyword>